<sequence>MVILRLAEQCIEKCVGYLVDLDIDPNDIVAIGITNQRETTILWDSKTGKPLYNAIVWSDVRTKGIVDEYSSRLKNTEFLRTICGLPISTYFSAVKINWLLNNVEEVQSAVKDNRCLFGTVDSWLVWNLTGGTDGGLHITDVTNASRTLLMNLRSLSWDPHLLSLFSIPSQILPQIRSSSEIYAYLKAGPLEGVPISGILGDQQSALMGQSCLAPGQAKNTYGTGCFLLYNTGTAIVNSNHGLLTTVAYQLGPRAPITYALEGSIAVAGQAFKWLRDNLNLIGDLNEIESLVQNNISHSSSGDVVFVPAFSGLYAPYWKRDARSILCGLTDETSKADIVQAALEAVCFQTRDILEAMREDCGVALEKLLVDGGMTGNKYLMQLQADITGVPVIRPLMAEATALGAAMAAGCAEGINAWDPAKTTPPCSDEFYPSIDDNERDMRYVKWKKGIKRSMGWDLATKKDAKNIEDLKSWQQLVQNVAVFTFVSFSLLIVARKLAS</sequence>
<dbReference type="PIRSF" id="PIRSF000538">
    <property type="entry name" value="GlpK"/>
    <property type="match status" value="1"/>
</dbReference>
<organism evidence="13">
    <name type="scientific">Cacopsylla melanoneura</name>
    <dbReference type="NCBI Taxonomy" id="428564"/>
    <lineage>
        <taxon>Eukaryota</taxon>
        <taxon>Metazoa</taxon>
        <taxon>Ecdysozoa</taxon>
        <taxon>Arthropoda</taxon>
        <taxon>Hexapoda</taxon>
        <taxon>Insecta</taxon>
        <taxon>Pterygota</taxon>
        <taxon>Neoptera</taxon>
        <taxon>Paraneoptera</taxon>
        <taxon>Hemiptera</taxon>
        <taxon>Sternorrhyncha</taxon>
        <taxon>Psylloidea</taxon>
        <taxon>Psyllidae</taxon>
        <taxon>Psyllinae</taxon>
        <taxon>Cacopsylla</taxon>
    </lineage>
</organism>
<dbReference type="PANTHER" id="PTHR10196:SF69">
    <property type="entry name" value="GLYCEROL KINASE"/>
    <property type="match status" value="1"/>
</dbReference>
<keyword evidence="5" id="KW-0547">Nucleotide-binding</keyword>
<evidence type="ECO:0000256" key="3">
    <source>
        <dbReference type="ARBA" id="ARBA00012099"/>
    </source>
</evidence>
<evidence type="ECO:0000256" key="7">
    <source>
        <dbReference type="ARBA" id="ARBA00022798"/>
    </source>
</evidence>
<dbReference type="NCBIfam" id="TIGR01311">
    <property type="entry name" value="glycerol_kin"/>
    <property type="match status" value="1"/>
</dbReference>
<dbReference type="GO" id="GO:0019563">
    <property type="term" value="P:glycerol catabolic process"/>
    <property type="evidence" value="ECO:0007669"/>
    <property type="project" value="UniProtKB-UniPathway"/>
</dbReference>
<dbReference type="InterPro" id="IPR043129">
    <property type="entry name" value="ATPase_NBD"/>
</dbReference>
<dbReference type="Gene3D" id="3.30.420.40">
    <property type="match status" value="2"/>
</dbReference>
<dbReference type="InterPro" id="IPR018485">
    <property type="entry name" value="FGGY_C"/>
</dbReference>
<keyword evidence="7" id="KW-0319">Glycerol metabolism</keyword>
<dbReference type="NCBIfam" id="NF000756">
    <property type="entry name" value="PRK00047.1"/>
    <property type="match status" value="1"/>
</dbReference>
<evidence type="ECO:0000256" key="1">
    <source>
        <dbReference type="ARBA" id="ARBA00005190"/>
    </source>
</evidence>
<protein>
    <recommendedName>
        <fullName evidence="3">glycerol kinase</fullName>
        <ecNumber evidence="3">2.7.1.30</ecNumber>
    </recommendedName>
    <alternativeName>
        <fullName evidence="9">ATP:glycerol 3-phosphotransferase</fullName>
    </alternativeName>
</protein>
<dbReference type="InterPro" id="IPR005999">
    <property type="entry name" value="Glycerol_kin"/>
</dbReference>
<dbReference type="PROSITE" id="PS00933">
    <property type="entry name" value="FGGY_KINASES_1"/>
    <property type="match status" value="1"/>
</dbReference>
<evidence type="ECO:0000256" key="5">
    <source>
        <dbReference type="ARBA" id="ARBA00022741"/>
    </source>
</evidence>
<evidence type="ECO:0000256" key="8">
    <source>
        <dbReference type="ARBA" id="ARBA00022840"/>
    </source>
</evidence>
<dbReference type="AlphaFoldDB" id="A0A8D9E038"/>
<dbReference type="EC" id="2.7.1.30" evidence="3"/>
<keyword evidence="8" id="KW-0067">ATP-binding</keyword>
<dbReference type="FunFam" id="3.30.420.40:FF:000108">
    <property type="entry name" value="Glycerol kinase, glycosomal"/>
    <property type="match status" value="1"/>
</dbReference>
<dbReference type="InterPro" id="IPR018483">
    <property type="entry name" value="Carb_kinase_FGGY_CS"/>
</dbReference>
<evidence type="ECO:0000256" key="2">
    <source>
        <dbReference type="ARBA" id="ARBA00009156"/>
    </source>
</evidence>
<dbReference type="PANTHER" id="PTHR10196">
    <property type="entry name" value="SUGAR KINASE"/>
    <property type="match status" value="1"/>
</dbReference>
<dbReference type="SUPFAM" id="SSF53067">
    <property type="entry name" value="Actin-like ATPase domain"/>
    <property type="match status" value="2"/>
</dbReference>
<accession>A0A8D9E038</accession>
<comment type="similarity">
    <text evidence="2 10">Belongs to the FGGY kinase family.</text>
</comment>
<reference evidence="13" key="1">
    <citation type="submission" date="2021-05" db="EMBL/GenBank/DDBJ databases">
        <authorList>
            <person name="Alioto T."/>
            <person name="Alioto T."/>
            <person name="Gomez Garrido J."/>
        </authorList>
    </citation>
    <scope>NUCLEOTIDE SEQUENCE</scope>
</reference>
<feature type="domain" description="Carbohydrate kinase FGGY C-terminal" evidence="12">
    <location>
        <begin position="218"/>
        <end position="411"/>
    </location>
</feature>
<dbReference type="GO" id="GO:0046167">
    <property type="term" value="P:glycerol-3-phosphate biosynthetic process"/>
    <property type="evidence" value="ECO:0007669"/>
    <property type="project" value="TreeGrafter"/>
</dbReference>
<dbReference type="PROSITE" id="PS00445">
    <property type="entry name" value="FGGY_KINASES_2"/>
    <property type="match status" value="1"/>
</dbReference>
<feature type="domain" description="Carbohydrate kinase FGGY N-terminal" evidence="11">
    <location>
        <begin position="3"/>
        <end position="208"/>
    </location>
</feature>
<dbReference type="EMBL" id="HBUF01390503">
    <property type="protein sequence ID" value="CAG6733650.1"/>
    <property type="molecule type" value="Transcribed_RNA"/>
</dbReference>
<keyword evidence="6 10" id="KW-0418">Kinase</keyword>
<dbReference type="GO" id="GO:0005524">
    <property type="term" value="F:ATP binding"/>
    <property type="evidence" value="ECO:0007669"/>
    <property type="project" value="UniProtKB-KW"/>
</dbReference>
<dbReference type="GO" id="GO:0004370">
    <property type="term" value="F:glycerol kinase activity"/>
    <property type="evidence" value="ECO:0007669"/>
    <property type="project" value="UniProtKB-EC"/>
</dbReference>
<evidence type="ECO:0000256" key="9">
    <source>
        <dbReference type="ARBA" id="ARBA00043149"/>
    </source>
</evidence>
<dbReference type="GO" id="GO:0006641">
    <property type="term" value="P:triglyceride metabolic process"/>
    <property type="evidence" value="ECO:0007669"/>
    <property type="project" value="TreeGrafter"/>
</dbReference>
<evidence type="ECO:0000256" key="10">
    <source>
        <dbReference type="RuleBase" id="RU003733"/>
    </source>
</evidence>
<dbReference type="Pfam" id="PF02782">
    <property type="entry name" value="FGGY_C"/>
    <property type="match status" value="1"/>
</dbReference>
<evidence type="ECO:0000313" key="13">
    <source>
        <dbReference type="EMBL" id="CAG6733650.1"/>
    </source>
</evidence>
<evidence type="ECO:0000256" key="4">
    <source>
        <dbReference type="ARBA" id="ARBA00022679"/>
    </source>
</evidence>
<comment type="pathway">
    <text evidence="1">Polyol metabolism; glycerol degradation via glycerol kinase pathway; sn-glycerol 3-phosphate from glycerol: step 1/1.</text>
</comment>
<dbReference type="FunFam" id="3.30.420.40:FF:000086">
    <property type="entry name" value="Glycerol kinase"/>
    <property type="match status" value="1"/>
</dbReference>
<dbReference type="InterPro" id="IPR000577">
    <property type="entry name" value="Carb_kinase_FGGY"/>
</dbReference>
<keyword evidence="4 10" id="KW-0808">Transferase</keyword>
<proteinExistence type="inferred from homology"/>
<dbReference type="Pfam" id="PF00370">
    <property type="entry name" value="FGGY_N"/>
    <property type="match status" value="1"/>
</dbReference>
<evidence type="ECO:0000256" key="6">
    <source>
        <dbReference type="ARBA" id="ARBA00022777"/>
    </source>
</evidence>
<name>A0A8D9E038_9HEMI</name>
<dbReference type="GO" id="GO:0005739">
    <property type="term" value="C:mitochondrion"/>
    <property type="evidence" value="ECO:0007669"/>
    <property type="project" value="TreeGrafter"/>
</dbReference>
<evidence type="ECO:0000259" key="11">
    <source>
        <dbReference type="Pfam" id="PF00370"/>
    </source>
</evidence>
<evidence type="ECO:0000259" key="12">
    <source>
        <dbReference type="Pfam" id="PF02782"/>
    </source>
</evidence>
<dbReference type="UniPathway" id="UPA00618">
    <property type="reaction ID" value="UER00672"/>
</dbReference>
<dbReference type="InterPro" id="IPR018484">
    <property type="entry name" value="FGGY_N"/>
</dbReference>